<feature type="domain" description="YtxK-like N-terminal helical" evidence="2">
    <location>
        <begin position="2"/>
        <end position="83"/>
    </location>
</feature>
<dbReference type="GO" id="GO:0032259">
    <property type="term" value="P:methylation"/>
    <property type="evidence" value="ECO:0007669"/>
    <property type="project" value="UniProtKB-KW"/>
</dbReference>
<evidence type="ECO:0000313" key="3">
    <source>
        <dbReference type="EMBL" id="KRM88337.1"/>
    </source>
</evidence>
<dbReference type="STRING" id="1423810.FD19_GL000631"/>
<dbReference type="InterPro" id="IPR003356">
    <property type="entry name" value="DNA_methylase_A-5"/>
</dbReference>
<feature type="domain" description="DNA methylase adenine-specific" evidence="1">
    <location>
        <begin position="95"/>
        <end position="304"/>
    </location>
</feature>
<name>A0A0R2C960_9LACO</name>
<gene>
    <name evidence="3" type="ORF">FD19_GL000631</name>
</gene>
<dbReference type="Pfam" id="PF02384">
    <property type="entry name" value="N6_Mtase"/>
    <property type="match status" value="1"/>
</dbReference>
<dbReference type="InterPro" id="IPR016843">
    <property type="entry name" value="S-AdoMet-dep_Ade-MeTrfase_prd"/>
</dbReference>
<dbReference type="InterPro" id="IPR048375">
    <property type="entry name" value="YtxK-like_N"/>
</dbReference>
<sequence>MEELYNAMSMASSTLQRNIDGSLLAALTEVAEDLHAGDIHQEDGLPDAETTARLRELLQPIKLDGYQPEEIRQAMQLVLVKVMQFDAIEPNKQVTPDALATLATFLINLMLPTKPQELAVADVAVGTGNLLFAVMNALAQQTKAQVHGYGVDNDEDLLALAGISATLQDLRVDLYHQDALDTLVFGQTDIVVSDLPVGYYPLDDRARGFGLAAKSGHSYAHHLLIEQGLRQLKPGGLGLFYVPANVFKTAESATLTQWLTKHAFFQGLITLPQAMFGSADAQKSLLFLQKPGAGARQATQVLLGEFPSLDDVDGMKQFVNAVQAWYQANIQLGD</sequence>
<dbReference type="GO" id="GO:0008170">
    <property type="term" value="F:N-methyltransferase activity"/>
    <property type="evidence" value="ECO:0007669"/>
    <property type="project" value="InterPro"/>
</dbReference>
<keyword evidence="4" id="KW-1185">Reference proteome</keyword>
<dbReference type="SUPFAM" id="SSF53335">
    <property type="entry name" value="S-adenosyl-L-methionine-dependent methyltransferases"/>
    <property type="match status" value="1"/>
</dbReference>
<dbReference type="PIRSF" id="PIRSF026567">
    <property type="entry name" value="Adenine_mtase_bact_prd"/>
    <property type="match status" value="1"/>
</dbReference>
<dbReference type="Pfam" id="PF21106">
    <property type="entry name" value="YtxK_like"/>
    <property type="match status" value="1"/>
</dbReference>
<reference evidence="3 4" key="1">
    <citation type="journal article" date="2015" name="Genome Announc.">
        <title>Expanding the biotechnology potential of lactobacilli through comparative genomics of 213 strains and associated genera.</title>
        <authorList>
            <person name="Sun Z."/>
            <person name="Harris H.M."/>
            <person name="McCann A."/>
            <person name="Guo C."/>
            <person name="Argimon S."/>
            <person name="Zhang W."/>
            <person name="Yang X."/>
            <person name="Jeffery I.B."/>
            <person name="Cooney J.C."/>
            <person name="Kagawa T.F."/>
            <person name="Liu W."/>
            <person name="Song Y."/>
            <person name="Salvetti E."/>
            <person name="Wrobel A."/>
            <person name="Rasinkangas P."/>
            <person name="Parkhill J."/>
            <person name="Rea M.C."/>
            <person name="O'Sullivan O."/>
            <person name="Ritari J."/>
            <person name="Douillard F.P."/>
            <person name="Paul Ross R."/>
            <person name="Yang R."/>
            <person name="Briner A.E."/>
            <person name="Felis G.E."/>
            <person name="de Vos W.M."/>
            <person name="Barrangou R."/>
            <person name="Klaenhammer T.R."/>
            <person name="Caufield P.W."/>
            <person name="Cui Y."/>
            <person name="Zhang H."/>
            <person name="O'Toole P.W."/>
        </authorList>
    </citation>
    <scope>NUCLEOTIDE SEQUENCE [LARGE SCALE GENOMIC DNA]</scope>
    <source>
        <strain evidence="3 4">DSM 22698</strain>
    </source>
</reference>
<proteinExistence type="predicted"/>
<dbReference type="EMBL" id="AYZK01000001">
    <property type="protein sequence ID" value="KRM88337.1"/>
    <property type="molecule type" value="Genomic_DNA"/>
</dbReference>
<dbReference type="PANTHER" id="PTHR41313">
    <property type="entry name" value="ADENINE-SPECIFIC METHYLTRANSFERASE"/>
    <property type="match status" value="1"/>
</dbReference>
<organism evidence="3 4">
    <name type="scientific">Lacticaseibacillus thailandensis DSM 22698 = JCM 13996</name>
    <dbReference type="NCBI Taxonomy" id="1423810"/>
    <lineage>
        <taxon>Bacteria</taxon>
        <taxon>Bacillati</taxon>
        <taxon>Bacillota</taxon>
        <taxon>Bacilli</taxon>
        <taxon>Lactobacillales</taxon>
        <taxon>Lactobacillaceae</taxon>
        <taxon>Lacticaseibacillus</taxon>
    </lineage>
</organism>
<keyword evidence="3" id="KW-0489">Methyltransferase</keyword>
<dbReference type="PANTHER" id="PTHR41313:SF1">
    <property type="entry name" value="DNA METHYLASE ADENINE-SPECIFIC DOMAIN-CONTAINING PROTEIN"/>
    <property type="match status" value="1"/>
</dbReference>
<dbReference type="InterPro" id="IPR052933">
    <property type="entry name" value="DNA_Protect_Modify"/>
</dbReference>
<comment type="caution">
    <text evidence="3">The sequence shown here is derived from an EMBL/GenBank/DDBJ whole genome shotgun (WGS) entry which is preliminary data.</text>
</comment>
<dbReference type="Proteomes" id="UP000051789">
    <property type="component" value="Unassembled WGS sequence"/>
</dbReference>
<protein>
    <submittedName>
        <fullName evidence="3">Adenine-specific DNA methylase</fullName>
    </submittedName>
</protein>
<evidence type="ECO:0000259" key="1">
    <source>
        <dbReference type="Pfam" id="PF02384"/>
    </source>
</evidence>
<accession>A0A0R2C960</accession>
<dbReference type="PATRIC" id="fig|1423810.4.peg.647"/>
<dbReference type="Gene3D" id="1.10.150.470">
    <property type="match status" value="1"/>
</dbReference>
<keyword evidence="3" id="KW-0808">Transferase</keyword>
<evidence type="ECO:0000313" key="4">
    <source>
        <dbReference type="Proteomes" id="UP000051789"/>
    </source>
</evidence>
<dbReference type="CDD" id="cd02440">
    <property type="entry name" value="AdoMet_MTases"/>
    <property type="match status" value="1"/>
</dbReference>
<dbReference type="AlphaFoldDB" id="A0A0R2C960"/>
<evidence type="ECO:0000259" key="2">
    <source>
        <dbReference type="Pfam" id="PF21106"/>
    </source>
</evidence>
<dbReference type="Gene3D" id="3.40.50.150">
    <property type="entry name" value="Vaccinia Virus protein VP39"/>
    <property type="match status" value="1"/>
</dbReference>
<dbReference type="GO" id="GO:0003677">
    <property type="term" value="F:DNA binding"/>
    <property type="evidence" value="ECO:0007669"/>
    <property type="project" value="InterPro"/>
</dbReference>
<dbReference type="InterPro" id="IPR029063">
    <property type="entry name" value="SAM-dependent_MTases_sf"/>
</dbReference>